<feature type="repeat" description="ANK" evidence="3">
    <location>
        <begin position="96"/>
        <end position="128"/>
    </location>
</feature>
<dbReference type="AlphaFoldDB" id="A0A0L8H3M4"/>
<accession>A0A0L8H3M4</accession>
<dbReference type="InterPro" id="IPR036770">
    <property type="entry name" value="Ankyrin_rpt-contain_sf"/>
</dbReference>
<dbReference type="PROSITE" id="PS50225">
    <property type="entry name" value="SOCS"/>
    <property type="match status" value="1"/>
</dbReference>
<dbReference type="SMART" id="SM00248">
    <property type="entry name" value="ANK"/>
    <property type="match status" value="8"/>
</dbReference>
<dbReference type="OrthoDB" id="194358at2759"/>
<dbReference type="InterPro" id="IPR002110">
    <property type="entry name" value="Ankyrin_rpt"/>
</dbReference>
<dbReference type="STRING" id="37653.A0A0L8H3M4"/>
<dbReference type="PANTHER" id="PTHR24198">
    <property type="entry name" value="ANKYRIN REPEAT AND PROTEIN KINASE DOMAIN-CONTAINING PROTEIN"/>
    <property type="match status" value="1"/>
</dbReference>
<evidence type="ECO:0000313" key="5">
    <source>
        <dbReference type="EMBL" id="KOF83649.1"/>
    </source>
</evidence>
<feature type="repeat" description="ANK" evidence="3">
    <location>
        <begin position="63"/>
        <end position="95"/>
    </location>
</feature>
<feature type="domain" description="SOCS box" evidence="4">
    <location>
        <begin position="358"/>
        <end position="401"/>
    </location>
</feature>
<dbReference type="SUPFAM" id="SSF48403">
    <property type="entry name" value="Ankyrin repeat"/>
    <property type="match status" value="1"/>
</dbReference>
<dbReference type="CDD" id="cd03716">
    <property type="entry name" value="SOCS_ASB_like"/>
    <property type="match status" value="1"/>
</dbReference>
<dbReference type="KEGG" id="obi:106873099"/>
<dbReference type="InterPro" id="IPR001496">
    <property type="entry name" value="SOCS_box"/>
</dbReference>
<dbReference type="Pfam" id="PF13637">
    <property type="entry name" value="Ank_4"/>
    <property type="match status" value="1"/>
</dbReference>
<keyword evidence="1" id="KW-0677">Repeat</keyword>
<dbReference type="Gene3D" id="1.25.40.20">
    <property type="entry name" value="Ankyrin repeat-containing domain"/>
    <property type="match status" value="2"/>
</dbReference>
<gene>
    <name evidence="5" type="ORF">OCBIM_22023442mg</name>
</gene>
<sequence>MVSVVSCVKQNNQRILSLLLDVPGSVPKNELKEALLLSSEKGYIECTNSLIKAGADIDCQNSSGETPLMLATKENKPDIIKALIEAKCDCYISARSGNAAIHIAARKDLLQCFQILLDNGVDINTRDPEQNTPLIISVIKKKYLILEEVLSRPDCDVNATDCYGWTALHHAAHKATGVKQLLKAGANPNVYNDSGNTPLMLAAIEGFSKVIHLLTKANCDVNMKDSSSAQKTAMHIIALKGHTECIEDMLEAGLDLNILDNQYRTPLWYALNSGRFEAVESLLKYTSHVASYSCPTQAPETSCPVKLAFLKGAKKVIKQFILIGFDKDHIRYYIQNSDDVTADWTTVDQNDWFSFIQQPLTLLQISRIWIRHYLGRLFYLNVSKLPLPKSFQDFLLFSDFKNI</sequence>
<protein>
    <recommendedName>
        <fullName evidence="4">SOCS box domain-containing protein</fullName>
    </recommendedName>
</protein>
<feature type="repeat" description="ANK" evidence="3">
    <location>
        <begin position="229"/>
        <end position="261"/>
    </location>
</feature>
<keyword evidence="2 3" id="KW-0040">ANK repeat</keyword>
<dbReference type="PANTHER" id="PTHR24198:SF165">
    <property type="entry name" value="ANKYRIN REPEAT-CONTAINING PROTEIN-RELATED"/>
    <property type="match status" value="1"/>
</dbReference>
<dbReference type="PROSITE" id="PS50297">
    <property type="entry name" value="ANK_REP_REGION"/>
    <property type="match status" value="4"/>
</dbReference>
<dbReference type="EMBL" id="KQ419409">
    <property type="protein sequence ID" value="KOF83649.1"/>
    <property type="molecule type" value="Genomic_DNA"/>
</dbReference>
<dbReference type="Pfam" id="PF07525">
    <property type="entry name" value="SOCS_box"/>
    <property type="match status" value="1"/>
</dbReference>
<proteinExistence type="predicted"/>
<name>A0A0L8H3M4_OCTBM</name>
<dbReference type="OMA" id="ICRKWIR"/>
<evidence type="ECO:0000256" key="2">
    <source>
        <dbReference type="ARBA" id="ARBA00023043"/>
    </source>
</evidence>
<evidence type="ECO:0000256" key="3">
    <source>
        <dbReference type="PROSITE-ProRule" id="PRU00023"/>
    </source>
</evidence>
<dbReference type="Pfam" id="PF12796">
    <property type="entry name" value="Ank_2"/>
    <property type="match status" value="2"/>
</dbReference>
<organism evidence="5">
    <name type="scientific">Octopus bimaculoides</name>
    <name type="common">California two-spotted octopus</name>
    <dbReference type="NCBI Taxonomy" id="37653"/>
    <lineage>
        <taxon>Eukaryota</taxon>
        <taxon>Metazoa</taxon>
        <taxon>Spiralia</taxon>
        <taxon>Lophotrochozoa</taxon>
        <taxon>Mollusca</taxon>
        <taxon>Cephalopoda</taxon>
        <taxon>Coleoidea</taxon>
        <taxon>Octopodiformes</taxon>
        <taxon>Octopoda</taxon>
        <taxon>Incirrata</taxon>
        <taxon>Octopodidae</taxon>
        <taxon>Octopus</taxon>
    </lineage>
</organism>
<dbReference type="Gene3D" id="1.10.750.20">
    <property type="entry name" value="SOCS box"/>
    <property type="match status" value="1"/>
</dbReference>
<feature type="repeat" description="ANK" evidence="3">
    <location>
        <begin position="194"/>
        <end position="226"/>
    </location>
</feature>
<evidence type="ECO:0000256" key="1">
    <source>
        <dbReference type="ARBA" id="ARBA00022737"/>
    </source>
</evidence>
<dbReference type="PROSITE" id="PS50088">
    <property type="entry name" value="ANK_REPEAT"/>
    <property type="match status" value="4"/>
</dbReference>
<dbReference type="SMART" id="SM00969">
    <property type="entry name" value="SOCS_box"/>
    <property type="match status" value="1"/>
</dbReference>
<evidence type="ECO:0000259" key="4">
    <source>
        <dbReference type="PROSITE" id="PS50225"/>
    </source>
</evidence>
<reference evidence="5" key="1">
    <citation type="submission" date="2015-07" db="EMBL/GenBank/DDBJ databases">
        <title>MeaNS - Measles Nucleotide Surveillance Program.</title>
        <authorList>
            <person name="Tran T."/>
            <person name="Druce J."/>
        </authorList>
    </citation>
    <scope>NUCLEOTIDE SEQUENCE</scope>
    <source>
        <strain evidence="5">UCB-OBI-ISO-001</strain>
        <tissue evidence="5">Gonad</tissue>
    </source>
</reference>